<feature type="region of interest" description="Disordered" evidence="1">
    <location>
        <begin position="89"/>
        <end position="152"/>
    </location>
</feature>
<keyword evidence="3" id="KW-1185">Reference proteome</keyword>
<dbReference type="CDD" id="cd14688">
    <property type="entry name" value="bZIP_YAP"/>
    <property type="match status" value="1"/>
</dbReference>
<feature type="compositionally biased region" description="Polar residues" evidence="1">
    <location>
        <begin position="226"/>
        <end position="245"/>
    </location>
</feature>
<dbReference type="EMBL" id="KZ613780">
    <property type="protein sequence ID" value="PMD63581.1"/>
    <property type="molecule type" value="Genomic_DNA"/>
</dbReference>
<feature type="compositionally biased region" description="Polar residues" evidence="1">
    <location>
        <begin position="109"/>
        <end position="124"/>
    </location>
</feature>
<evidence type="ECO:0008006" key="4">
    <source>
        <dbReference type="Google" id="ProtNLM"/>
    </source>
</evidence>
<reference evidence="2 3" key="1">
    <citation type="submission" date="2016-04" db="EMBL/GenBank/DDBJ databases">
        <title>A degradative enzymes factory behind the ericoid mycorrhizal symbiosis.</title>
        <authorList>
            <consortium name="DOE Joint Genome Institute"/>
            <person name="Martino E."/>
            <person name="Morin E."/>
            <person name="Grelet G."/>
            <person name="Kuo A."/>
            <person name="Kohler A."/>
            <person name="Daghino S."/>
            <person name="Barry K."/>
            <person name="Choi C."/>
            <person name="Cichocki N."/>
            <person name="Clum A."/>
            <person name="Copeland A."/>
            <person name="Hainaut M."/>
            <person name="Haridas S."/>
            <person name="Labutti K."/>
            <person name="Lindquist E."/>
            <person name="Lipzen A."/>
            <person name="Khouja H.-R."/>
            <person name="Murat C."/>
            <person name="Ohm R."/>
            <person name="Olson A."/>
            <person name="Spatafora J."/>
            <person name="Veneault-Fourrey C."/>
            <person name="Henrissat B."/>
            <person name="Grigoriev I."/>
            <person name="Martin F."/>
            <person name="Perotto S."/>
        </authorList>
    </citation>
    <scope>NUCLEOTIDE SEQUENCE [LARGE SCALE GENOMIC DNA]</scope>
    <source>
        <strain evidence="2 3">E</strain>
    </source>
</reference>
<feature type="compositionally biased region" description="Basic residues" evidence="1">
    <location>
        <begin position="18"/>
        <end position="32"/>
    </location>
</feature>
<dbReference type="GO" id="GO:0003700">
    <property type="term" value="F:DNA-binding transcription factor activity"/>
    <property type="evidence" value="ECO:0007669"/>
    <property type="project" value="InterPro"/>
</dbReference>
<dbReference type="GeneID" id="36590759"/>
<evidence type="ECO:0000256" key="1">
    <source>
        <dbReference type="SAM" id="MobiDB-lite"/>
    </source>
</evidence>
<dbReference type="Gene3D" id="1.20.5.170">
    <property type="match status" value="1"/>
</dbReference>
<evidence type="ECO:0000313" key="3">
    <source>
        <dbReference type="Proteomes" id="UP000235371"/>
    </source>
</evidence>
<protein>
    <recommendedName>
        <fullName evidence="4">BZIP domain-containing protein</fullName>
    </recommendedName>
</protein>
<feature type="compositionally biased region" description="Polar residues" evidence="1">
    <location>
        <begin position="207"/>
        <end position="217"/>
    </location>
</feature>
<dbReference type="AlphaFoldDB" id="A0A2J6TKN9"/>
<dbReference type="InParanoid" id="A0A2J6TKN9"/>
<feature type="region of interest" description="Disordered" evidence="1">
    <location>
        <begin position="207"/>
        <end position="245"/>
    </location>
</feature>
<sequence>MGCLVNTEMNESQDQSEKRKRQNRTAQRRFRSRKKVYDTAFLDSYQTGNNTEYASSGLAMVSTTSRNLLGASPAVSPIDYQSFRGGIDFSSLSSGDRSDSSDGLGMSRASSFATTQPRSLSMLSPLSEDIPPANRENSHHPSSRQPIPIDLKPTTFPSHAAYFFPSNEGLMSPISTLPMTESSDNAYSGGETARDLCMAWSPANHSASRNANQINRNNSDHKRKVISSSNAHQSYTSPKQSLSGTDKNGNNLRCCVAHKAEMMISDVQKLCKFGVRFGLLVVEDKEVDDCLRLLKTKFQEMANCPTRDGFDSNSSDSDAD</sequence>
<dbReference type="OrthoDB" id="5242530at2759"/>
<organism evidence="2 3">
    <name type="scientific">Hyaloscypha bicolor E</name>
    <dbReference type="NCBI Taxonomy" id="1095630"/>
    <lineage>
        <taxon>Eukaryota</taxon>
        <taxon>Fungi</taxon>
        <taxon>Dikarya</taxon>
        <taxon>Ascomycota</taxon>
        <taxon>Pezizomycotina</taxon>
        <taxon>Leotiomycetes</taxon>
        <taxon>Helotiales</taxon>
        <taxon>Hyaloscyphaceae</taxon>
        <taxon>Hyaloscypha</taxon>
        <taxon>Hyaloscypha bicolor</taxon>
    </lineage>
</organism>
<evidence type="ECO:0000313" key="2">
    <source>
        <dbReference type="EMBL" id="PMD63581.1"/>
    </source>
</evidence>
<feature type="region of interest" description="Disordered" evidence="1">
    <location>
        <begin position="1"/>
        <end position="32"/>
    </location>
</feature>
<gene>
    <name evidence="2" type="ORF">K444DRAFT_626658</name>
</gene>
<accession>A0A2J6TKN9</accession>
<dbReference type="InterPro" id="IPR046347">
    <property type="entry name" value="bZIP_sf"/>
</dbReference>
<dbReference type="RefSeq" id="XP_024740485.1">
    <property type="nucleotide sequence ID" value="XM_024882682.1"/>
</dbReference>
<name>A0A2J6TKN9_9HELO</name>
<dbReference type="SUPFAM" id="SSF57959">
    <property type="entry name" value="Leucine zipper domain"/>
    <property type="match status" value="1"/>
</dbReference>
<dbReference type="Proteomes" id="UP000235371">
    <property type="component" value="Unassembled WGS sequence"/>
</dbReference>
<proteinExistence type="predicted"/>
<feature type="compositionally biased region" description="Low complexity" evidence="1">
    <location>
        <begin position="90"/>
        <end position="108"/>
    </location>
</feature>